<evidence type="ECO:0000256" key="11">
    <source>
        <dbReference type="ARBA" id="ARBA00023146"/>
    </source>
</evidence>
<keyword evidence="6 15" id="KW-0436">Ligase</keyword>
<evidence type="ECO:0000256" key="9">
    <source>
        <dbReference type="ARBA" id="ARBA00022884"/>
    </source>
</evidence>
<evidence type="ECO:0000256" key="13">
    <source>
        <dbReference type="ARBA" id="ARBA00048400"/>
    </source>
</evidence>
<dbReference type="EMBL" id="CAJFCJ010000009">
    <property type="protein sequence ID" value="CAD5118669.1"/>
    <property type="molecule type" value="Genomic_DNA"/>
</dbReference>
<evidence type="ECO:0000256" key="3">
    <source>
        <dbReference type="ARBA" id="ARBA00005594"/>
    </source>
</evidence>
<dbReference type="FunFam" id="3.40.50.620:FF:000040">
    <property type="entry name" value="Tyrosine--tRNA ligase"/>
    <property type="match status" value="1"/>
</dbReference>
<comment type="caution">
    <text evidence="17">The sequence shown here is derived from an EMBL/GenBank/DDBJ whole genome shotgun (WGS) entry which is preliminary data.</text>
</comment>
<evidence type="ECO:0000256" key="4">
    <source>
        <dbReference type="ARBA" id="ARBA00022490"/>
    </source>
</evidence>
<name>A0A7I8VTE4_9ANNE</name>
<dbReference type="CDD" id="cd02799">
    <property type="entry name" value="tRNA_bind_EMAP-II_like"/>
    <property type="match status" value="1"/>
</dbReference>
<dbReference type="NCBIfam" id="NF006330">
    <property type="entry name" value="PRK08560.1"/>
    <property type="match status" value="1"/>
</dbReference>
<dbReference type="CDD" id="cd00805">
    <property type="entry name" value="TyrRS_core"/>
    <property type="match status" value="1"/>
</dbReference>
<dbReference type="GO" id="GO:0004831">
    <property type="term" value="F:tyrosine-tRNA ligase activity"/>
    <property type="evidence" value="ECO:0007669"/>
    <property type="project" value="UniProtKB-EC"/>
</dbReference>
<dbReference type="Gene3D" id="2.40.50.140">
    <property type="entry name" value="Nucleic acid-binding proteins"/>
    <property type="match status" value="1"/>
</dbReference>
<comment type="catalytic activity">
    <reaction evidence="13">
        <text>tRNA(Tyr) + L-tyrosine + ATP = L-tyrosyl-tRNA(Tyr) + AMP + diphosphate + H(+)</text>
        <dbReference type="Rhea" id="RHEA:10220"/>
        <dbReference type="Rhea" id="RHEA-COMP:9706"/>
        <dbReference type="Rhea" id="RHEA-COMP:9707"/>
        <dbReference type="ChEBI" id="CHEBI:15378"/>
        <dbReference type="ChEBI" id="CHEBI:30616"/>
        <dbReference type="ChEBI" id="CHEBI:33019"/>
        <dbReference type="ChEBI" id="CHEBI:58315"/>
        <dbReference type="ChEBI" id="CHEBI:78442"/>
        <dbReference type="ChEBI" id="CHEBI:78536"/>
        <dbReference type="ChEBI" id="CHEBI:456215"/>
        <dbReference type="EC" id="6.1.1.1"/>
    </reaction>
    <physiologicalReaction direction="left-to-right" evidence="13">
        <dbReference type="Rhea" id="RHEA:10221"/>
    </physiologicalReaction>
</comment>
<dbReference type="OrthoDB" id="197206at2759"/>
<organism evidence="17 18">
    <name type="scientific">Dimorphilus gyrociliatus</name>
    <dbReference type="NCBI Taxonomy" id="2664684"/>
    <lineage>
        <taxon>Eukaryota</taxon>
        <taxon>Metazoa</taxon>
        <taxon>Spiralia</taxon>
        <taxon>Lophotrochozoa</taxon>
        <taxon>Annelida</taxon>
        <taxon>Polychaeta</taxon>
        <taxon>Polychaeta incertae sedis</taxon>
        <taxon>Dinophilidae</taxon>
        <taxon>Dimorphilus</taxon>
    </lineage>
</organism>
<dbReference type="Gene3D" id="1.10.240.10">
    <property type="entry name" value="Tyrosyl-Transfer RNA Synthetase"/>
    <property type="match status" value="1"/>
</dbReference>
<dbReference type="InterPro" id="IPR002547">
    <property type="entry name" value="tRNA-bd_dom"/>
</dbReference>
<dbReference type="SUPFAM" id="SSF52374">
    <property type="entry name" value="Nucleotidylyl transferase"/>
    <property type="match status" value="1"/>
</dbReference>
<dbReference type="GO" id="GO:0005524">
    <property type="term" value="F:ATP binding"/>
    <property type="evidence" value="ECO:0007669"/>
    <property type="project" value="UniProtKB-KW"/>
</dbReference>
<dbReference type="PROSITE" id="PS50886">
    <property type="entry name" value="TRBD"/>
    <property type="match status" value="1"/>
</dbReference>
<dbReference type="FunFam" id="1.10.240.10:FF:000004">
    <property type="entry name" value="Tyrosine--tRNA ligase"/>
    <property type="match status" value="1"/>
</dbReference>
<dbReference type="InterPro" id="IPR002307">
    <property type="entry name" value="Tyr-tRNA-ligase"/>
</dbReference>
<evidence type="ECO:0000313" key="18">
    <source>
        <dbReference type="Proteomes" id="UP000549394"/>
    </source>
</evidence>
<gene>
    <name evidence="17" type="ORF">DGYR_LOCUS7006</name>
</gene>
<dbReference type="Pfam" id="PF00579">
    <property type="entry name" value="tRNA-synt_1b"/>
    <property type="match status" value="1"/>
</dbReference>
<dbReference type="InterPro" id="IPR012340">
    <property type="entry name" value="NA-bd_OB-fold"/>
</dbReference>
<dbReference type="GO" id="GO:0005737">
    <property type="term" value="C:cytoplasm"/>
    <property type="evidence" value="ECO:0007669"/>
    <property type="project" value="UniProtKB-SubCell"/>
</dbReference>
<dbReference type="SUPFAM" id="SSF50249">
    <property type="entry name" value="Nucleic acid-binding proteins"/>
    <property type="match status" value="1"/>
</dbReference>
<dbReference type="GO" id="GO:0000049">
    <property type="term" value="F:tRNA binding"/>
    <property type="evidence" value="ECO:0007669"/>
    <property type="project" value="UniProtKB-UniRule"/>
</dbReference>
<keyword evidence="12" id="KW-0539">Nucleus</keyword>
<dbReference type="FunFam" id="2.40.50.140:FF:000047">
    <property type="entry name" value="tyrosine--tRNA ligase, cytoplasmic isoform X2"/>
    <property type="match status" value="1"/>
</dbReference>
<evidence type="ECO:0000256" key="1">
    <source>
        <dbReference type="ARBA" id="ARBA00004123"/>
    </source>
</evidence>
<keyword evidence="7 15" id="KW-0547">Nucleotide-binding</keyword>
<evidence type="ECO:0000256" key="2">
    <source>
        <dbReference type="ARBA" id="ARBA00004496"/>
    </source>
</evidence>
<evidence type="ECO:0000259" key="16">
    <source>
        <dbReference type="PROSITE" id="PS50886"/>
    </source>
</evidence>
<evidence type="ECO:0000313" key="17">
    <source>
        <dbReference type="EMBL" id="CAD5118669.1"/>
    </source>
</evidence>
<comment type="similarity">
    <text evidence="3 15">Belongs to the class-I aminoacyl-tRNA synthetase family.</text>
</comment>
<feature type="domain" description="TRNA-binding" evidence="16">
    <location>
        <begin position="358"/>
        <end position="462"/>
    </location>
</feature>
<dbReference type="PANTHER" id="PTHR46264">
    <property type="entry name" value="TYROSINE-TRNA LIGASE"/>
    <property type="match status" value="1"/>
</dbReference>
<evidence type="ECO:0000256" key="6">
    <source>
        <dbReference type="ARBA" id="ARBA00022598"/>
    </source>
</evidence>
<keyword evidence="5 14" id="KW-0820">tRNA-binding</keyword>
<evidence type="ECO:0000256" key="10">
    <source>
        <dbReference type="ARBA" id="ARBA00022917"/>
    </source>
</evidence>
<dbReference type="Pfam" id="PF01588">
    <property type="entry name" value="tRNA_bind"/>
    <property type="match status" value="1"/>
</dbReference>
<dbReference type="PANTHER" id="PTHR46264:SF4">
    <property type="entry name" value="TYROSINE--TRNA LIGASE, CYTOPLASMIC"/>
    <property type="match status" value="1"/>
</dbReference>
<evidence type="ECO:0000256" key="12">
    <source>
        <dbReference type="ARBA" id="ARBA00023242"/>
    </source>
</evidence>
<keyword evidence="11 15" id="KW-0030">Aminoacyl-tRNA synthetase</keyword>
<evidence type="ECO:0000256" key="8">
    <source>
        <dbReference type="ARBA" id="ARBA00022840"/>
    </source>
</evidence>
<dbReference type="InterPro" id="IPR050489">
    <property type="entry name" value="Tyr-tRNA_synthase"/>
</dbReference>
<dbReference type="EC" id="6.1.1.1" evidence="15"/>
<reference evidence="17 18" key="1">
    <citation type="submission" date="2020-08" db="EMBL/GenBank/DDBJ databases">
        <authorList>
            <person name="Hejnol A."/>
        </authorList>
    </citation>
    <scope>NUCLEOTIDE SEQUENCE [LARGE SCALE GENOMIC DNA]</scope>
</reference>
<dbReference type="InterPro" id="IPR002305">
    <property type="entry name" value="aa-tRNA-synth_Ic"/>
</dbReference>
<keyword evidence="10 15" id="KW-0648">Protein biosynthesis</keyword>
<dbReference type="GO" id="GO:0006950">
    <property type="term" value="P:response to stress"/>
    <property type="evidence" value="ECO:0007669"/>
    <property type="project" value="UniProtKB-ARBA"/>
</dbReference>
<evidence type="ECO:0000256" key="5">
    <source>
        <dbReference type="ARBA" id="ARBA00022555"/>
    </source>
</evidence>
<proteinExistence type="inferred from homology"/>
<dbReference type="NCBIfam" id="TIGR00234">
    <property type="entry name" value="tyrS"/>
    <property type="match status" value="1"/>
</dbReference>
<keyword evidence="9 14" id="KW-0694">RNA-binding</keyword>
<comment type="subcellular location">
    <subcellularLocation>
        <location evidence="2">Cytoplasm</location>
    </subcellularLocation>
    <subcellularLocation>
        <location evidence="1">Nucleus</location>
    </subcellularLocation>
</comment>
<evidence type="ECO:0000256" key="15">
    <source>
        <dbReference type="RuleBase" id="RU361234"/>
    </source>
</evidence>
<dbReference type="PRINTS" id="PR01040">
    <property type="entry name" value="TRNASYNTHTYR"/>
</dbReference>
<dbReference type="GO" id="GO:0006437">
    <property type="term" value="P:tyrosyl-tRNA aminoacylation"/>
    <property type="evidence" value="ECO:0007669"/>
    <property type="project" value="InterPro"/>
</dbReference>
<dbReference type="GO" id="GO:0005634">
    <property type="term" value="C:nucleus"/>
    <property type="evidence" value="ECO:0007669"/>
    <property type="project" value="UniProtKB-SubCell"/>
</dbReference>
<keyword evidence="4" id="KW-0963">Cytoplasm</keyword>
<dbReference type="Proteomes" id="UP000549394">
    <property type="component" value="Unassembled WGS sequence"/>
</dbReference>
<evidence type="ECO:0000256" key="14">
    <source>
        <dbReference type="PROSITE-ProRule" id="PRU00209"/>
    </source>
</evidence>
<accession>A0A7I8VTE4</accession>
<sequence length="522" mass="58838">MASSDQTMSVDEKLKLITRNLDEVLGEDQLRKIVSERDLNIYWGTATTGKPHIAYFVPMSKVADFLRAGCHVTILFADLHAYLDNMKAPWELLKLRTEYYENIIKSMLKSINVPLEKLKFVRGTDYQLKQDYTLDVYRLSSMVTEHDAKKAGAEVVKQVDHPLLSGLLYPGLQALDEEYLKVDAQFGGVDQRKIFTYAEKYLPKLGYKKRIHLMNPMVPGLMGAKMSSSVADSKIDLLDSEGDVNKKIKQAFCEPGNIENNGLLAFAKHVILPLLGEKPFEVERKQEYGGNIQFTVFEDLQKAFKEEQIHPGDLKSAVKKYINEMLNPIRQEFQSKELKNLTSKAYPKEQPKAANEIEPSRLDLRIGKITEINMHPDAESLYVEKVDLGNGEVRTVVSGLAGLVKMEDLKDSLGVFLCNLKPTKMRGVESSAMLLCASVNEPERKVEALIPPENSQPGDRVVFEKYEKGQPDERLNPKKKIWETLATDLVTNSDGEAEWKGNAMLTSNGKISVKNLKNAPIK</sequence>
<dbReference type="AlphaFoldDB" id="A0A7I8VTE4"/>
<dbReference type="Gene3D" id="3.40.50.620">
    <property type="entry name" value="HUPs"/>
    <property type="match status" value="1"/>
</dbReference>
<dbReference type="InterPro" id="IPR014729">
    <property type="entry name" value="Rossmann-like_a/b/a_fold"/>
</dbReference>
<protein>
    <recommendedName>
        <fullName evidence="15">Tyrosine--tRNA ligase</fullName>
        <ecNumber evidence="15">6.1.1.1</ecNumber>
    </recommendedName>
    <alternativeName>
        <fullName evidence="15">Tyrosyl-tRNA synthetase</fullName>
    </alternativeName>
</protein>
<keyword evidence="18" id="KW-1185">Reference proteome</keyword>
<keyword evidence="8 15" id="KW-0067">ATP-binding</keyword>
<evidence type="ECO:0000256" key="7">
    <source>
        <dbReference type="ARBA" id="ARBA00022741"/>
    </source>
</evidence>